<proteinExistence type="predicted"/>
<gene>
    <name evidence="1" type="ORF">HGR00_24705</name>
</gene>
<dbReference type="AlphaFoldDB" id="A0A848P600"/>
<evidence type="ECO:0000313" key="1">
    <source>
        <dbReference type="EMBL" id="NMV41120.1"/>
    </source>
</evidence>
<dbReference type="Proteomes" id="UP000575469">
    <property type="component" value="Unassembled WGS sequence"/>
</dbReference>
<name>A0A848P600_9RALS</name>
<dbReference type="EMBL" id="JABBZM010000029">
    <property type="protein sequence ID" value="NMV41120.1"/>
    <property type="molecule type" value="Genomic_DNA"/>
</dbReference>
<protein>
    <submittedName>
        <fullName evidence="1">Uncharacterized protein</fullName>
    </submittedName>
</protein>
<dbReference type="RefSeq" id="WP_169341476.1">
    <property type="nucleotide sequence ID" value="NZ_JABBZM010000029.1"/>
</dbReference>
<accession>A0A848P600</accession>
<comment type="caution">
    <text evidence="1">The sequence shown here is derived from an EMBL/GenBank/DDBJ whole genome shotgun (WGS) entry which is preliminary data.</text>
</comment>
<organism evidence="1 2">
    <name type="scientific">Ralstonia insidiosa</name>
    <dbReference type="NCBI Taxonomy" id="190721"/>
    <lineage>
        <taxon>Bacteria</taxon>
        <taxon>Pseudomonadati</taxon>
        <taxon>Pseudomonadota</taxon>
        <taxon>Betaproteobacteria</taxon>
        <taxon>Burkholderiales</taxon>
        <taxon>Burkholderiaceae</taxon>
        <taxon>Ralstonia</taxon>
    </lineage>
</organism>
<evidence type="ECO:0000313" key="2">
    <source>
        <dbReference type="Proteomes" id="UP000575469"/>
    </source>
</evidence>
<reference evidence="1 2" key="1">
    <citation type="submission" date="2020-04" db="EMBL/GenBank/DDBJ databases">
        <title>Ralstonia insidiosa genome sequencing and assembly.</title>
        <authorList>
            <person name="Martins R.C.R."/>
            <person name="Perdigao-Neto L.V."/>
            <person name="Levin A.S.S."/>
            <person name="Costa S.F."/>
        </authorList>
    </citation>
    <scope>NUCLEOTIDE SEQUENCE [LARGE SCALE GENOMIC DNA]</scope>
    <source>
        <strain evidence="1 2">5047</strain>
    </source>
</reference>
<sequence>MLNSIPTLTDVRELDGRIFAMLTADELSVLDFYRTQGRKFDVSVAILSEADPTELAAARSPAEAEAIMKRANSRVSVTIGPAAEAAWAARAH</sequence>